<feature type="compositionally biased region" description="Basic and acidic residues" evidence="1">
    <location>
        <begin position="110"/>
        <end position="126"/>
    </location>
</feature>
<feature type="compositionally biased region" description="Basic residues" evidence="1">
    <location>
        <begin position="41"/>
        <end position="52"/>
    </location>
</feature>
<feature type="compositionally biased region" description="Low complexity" evidence="1">
    <location>
        <begin position="22"/>
        <end position="40"/>
    </location>
</feature>
<organism evidence="2">
    <name type="scientific">uncultured Blastococcus sp</name>
    <dbReference type="NCBI Taxonomy" id="217144"/>
    <lineage>
        <taxon>Bacteria</taxon>
        <taxon>Bacillati</taxon>
        <taxon>Actinomycetota</taxon>
        <taxon>Actinomycetes</taxon>
        <taxon>Geodermatophilales</taxon>
        <taxon>Geodermatophilaceae</taxon>
        <taxon>Blastococcus</taxon>
        <taxon>environmental samples</taxon>
    </lineage>
</organism>
<feature type="compositionally biased region" description="Basic and acidic residues" evidence="1">
    <location>
        <begin position="218"/>
        <end position="228"/>
    </location>
</feature>
<evidence type="ECO:0000313" key="2">
    <source>
        <dbReference type="EMBL" id="CAA9257284.1"/>
    </source>
</evidence>
<accession>A0A6J4IRB0</accession>
<name>A0A6J4IRB0_9ACTN</name>
<feature type="compositionally biased region" description="Basic residues" evidence="1">
    <location>
        <begin position="161"/>
        <end position="183"/>
    </location>
</feature>
<sequence length="241" mass="25445">GPASGRRAVGCLLAADGDPGSRAPALAPAPVRPAADPLPAGRRRRGRRRRGRGLGVRGLGGRPGAGPGRRGRLGPGGPGTGGRRRGLRPALRPLRDDGAPLRLLPGGRPGDGRGRHERDLRARPAPDRLAVLPGPRRRCLAGHHRPQHHPRPREEQPVPARGRHRRHAGRRPGHRRARGRGPRPPHQPRAAGLRPAAGQRAAGVHRAALRPGPLGVGDRADHGQEGRRHQGAAAPRRPPAG</sequence>
<evidence type="ECO:0000256" key="1">
    <source>
        <dbReference type="SAM" id="MobiDB-lite"/>
    </source>
</evidence>
<dbReference type="EMBL" id="CADCTN010000174">
    <property type="protein sequence ID" value="CAA9257284.1"/>
    <property type="molecule type" value="Genomic_DNA"/>
</dbReference>
<gene>
    <name evidence="2" type="ORF">AVDCRST_MAG52-2385</name>
</gene>
<dbReference type="AlphaFoldDB" id="A0A6J4IRB0"/>
<protein>
    <submittedName>
        <fullName evidence="2">RNA polymerase ECF-type sigma factor</fullName>
    </submittedName>
</protein>
<feature type="compositionally biased region" description="Gly residues" evidence="1">
    <location>
        <begin position="53"/>
        <end position="81"/>
    </location>
</feature>
<reference evidence="2" key="1">
    <citation type="submission" date="2020-02" db="EMBL/GenBank/DDBJ databases">
        <authorList>
            <person name="Meier V. D."/>
        </authorList>
    </citation>
    <scope>NUCLEOTIDE SEQUENCE</scope>
    <source>
        <strain evidence="2">AVDCRST_MAG52</strain>
    </source>
</reference>
<feature type="region of interest" description="Disordered" evidence="1">
    <location>
        <begin position="1"/>
        <end position="241"/>
    </location>
</feature>
<feature type="non-terminal residue" evidence="2">
    <location>
        <position position="1"/>
    </location>
</feature>
<feature type="compositionally biased region" description="Basic residues" evidence="1">
    <location>
        <begin position="135"/>
        <end position="151"/>
    </location>
</feature>
<proteinExistence type="predicted"/>
<feature type="non-terminal residue" evidence="2">
    <location>
        <position position="241"/>
    </location>
</feature>